<protein>
    <submittedName>
        <fullName evidence="1">Uncharacterized protein</fullName>
    </submittedName>
</protein>
<comment type="caution">
    <text evidence="1">The sequence shown here is derived from an EMBL/GenBank/DDBJ whole genome shotgun (WGS) entry which is preliminary data.</text>
</comment>
<dbReference type="Proteomes" id="UP000712600">
    <property type="component" value="Unassembled WGS sequence"/>
</dbReference>
<gene>
    <name evidence="1" type="ORF">F2Q69_00007672</name>
</gene>
<sequence length="89" mass="9704">MGSLKCVVHVGRAVCVYGINMSVLQLFKSSFLSSLLVPDVIEITAVKIIGEAALRPLPFSVKRTSWEVYGEDYLGGDGVEMRMRAPTSL</sequence>
<name>A0A8S9P917_BRACR</name>
<evidence type="ECO:0000313" key="1">
    <source>
        <dbReference type="EMBL" id="KAF3511465.1"/>
    </source>
</evidence>
<evidence type="ECO:0000313" key="2">
    <source>
        <dbReference type="Proteomes" id="UP000712600"/>
    </source>
</evidence>
<proteinExistence type="predicted"/>
<organism evidence="1 2">
    <name type="scientific">Brassica cretica</name>
    <name type="common">Mustard</name>
    <dbReference type="NCBI Taxonomy" id="69181"/>
    <lineage>
        <taxon>Eukaryota</taxon>
        <taxon>Viridiplantae</taxon>
        <taxon>Streptophyta</taxon>
        <taxon>Embryophyta</taxon>
        <taxon>Tracheophyta</taxon>
        <taxon>Spermatophyta</taxon>
        <taxon>Magnoliopsida</taxon>
        <taxon>eudicotyledons</taxon>
        <taxon>Gunneridae</taxon>
        <taxon>Pentapetalae</taxon>
        <taxon>rosids</taxon>
        <taxon>malvids</taxon>
        <taxon>Brassicales</taxon>
        <taxon>Brassicaceae</taxon>
        <taxon>Brassiceae</taxon>
        <taxon>Brassica</taxon>
    </lineage>
</organism>
<accession>A0A8S9P917</accession>
<reference evidence="1" key="1">
    <citation type="submission" date="2019-12" db="EMBL/GenBank/DDBJ databases">
        <title>Genome sequencing and annotation of Brassica cretica.</title>
        <authorList>
            <person name="Studholme D.J."/>
            <person name="Sarris P."/>
        </authorList>
    </citation>
    <scope>NUCLEOTIDE SEQUENCE</scope>
    <source>
        <strain evidence="1">PFS-109/04</strain>
        <tissue evidence="1">Leaf</tissue>
    </source>
</reference>
<dbReference type="AlphaFoldDB" id="A0A8S9P917"/>
<dbReference type="EMBL" id="QGKX02001521">
    <property type="protein sequence ID" value="KAF3511465.1"/>
    <property type="molecule type" value="Genomic_DNA"/>
</dbReference>